<keyword evidence="3" id="KW-1185">Reference proteome</keyword>
<evidence type="ECO:0000256" key="1">
    <source>
        <dbReference type="SAM" id="SignalP"/>
    </source>
</evidence>
<reference evidence="2 3" key="2">
    <citation type="journal article" date="2016" name="Science">
        <title>A bacterium that degrades and assimilates poly(ethylene terephthalate).</title>
        <authorList>
            <person name="Yoshida S."/>
            <person name="Hiraga K."/>
            <person name="Takehana T."/>
            <person name="Taniguchi I."/>
            <person name="Yamaji H."/>
            <person name="Maeda Y."/>
            <person name="Toyohara K."/>
            <person name="Miyamoto K."/>
            <person name="Kimura Y."/>
            <person name="Oda K."/>
        </authorList>
    </citation>
    <scope>NUCLEOTIDE SEQUENCE [LARGE SCALE GENOMIC DNA]</scope>
    <source>
        <strain evidence="3">NBRC 110686 / TISTR 2288 / 201-F6</strain>
    </source>
</reference>
<reference evidence="3" key="1">
    <citation type="submission" date="2015-07" db="EMBL/GenBank/DDBJ databases">
        <title>Discovery of a poly(ethylene terephthalate assimilation.</title>
        <authorList>
            <person name="Yoshida S."/>
            <person name="Hiraga K."/>
            <person name="Takehana T."/>
            <person name="Taniguchi I."/>
            <person name="Yamaji H."/>
            <person name="Maeda Y."/>
            <person name="Toyohara K."/>
            <person name="Miyamoto K."/>
            <person name="Kimura Y."/>
            <person name="Oda K."/>
        </authorList>
    </citation>
    <scope>NUCLEOTIDE SEQUENCE [LARGE SCALE GENOMIC DNA]</scope>
    <source>
        <strain evidence="3">NBRC 110686 / TISTR 2288 / 201-F6</strain>
    </source>
</reference>
<keyword evidence="1" id="KW-0732">Signal</keyword>
<dbReference type="STRING" id="1547922.ISF6_2076"/>
<accession>A0A0K8P0T1</accession>
<dbReference type="EMBL" id="BBYR01000033">
    <property type="protein sequence ID" value="GAP36236.1"/>
    <property type="molecule type" value="Genomic_DNA"/>
</dbReference>
<protein>
    <submittedName>
        <fullName evidence="2">Uncharacterized protein</fullName>
    </submittedName>
</protein>
<evidence type="ECO:0000313" key="3">
    <source>
        <dbReference type="Proteomes" id="UP000037660"/>
    </source>
</evidence>
<evidence type="ECO:0000313" key="2">
    <source>
        <dbReference type="EMBL" id="GAP36236.1"/>
    </source>
</evidence>
<proteinExistence type="predicted"/>
<dbReference type="AlphaFoldDB" id="A0A0K8P0T1"/>
<feature type="chain" id="PRO_5005513615" evidence="1">
    <location>
        <begin position="29"/>
        <end position="196"/>
    </location>
</feature>
<feature type="signal peptide" evidence="1">
    <location>
        <begin position="1"/>
        <end position="28"/>
    </location>
</feature>
<dbReference type="Proteomes" id="UP000037660">
    <property type="component" value="Unassembled WGS sequence"/>
</dbReference>
<sequence length="196" mass="20575">MARLRRGAGTAIACALLASLAAPVPASAGPSREIAMSVDDARFQTVPLNTGAQNPCSPPAPALPWLGLVIQAPATVGFRPGRPVDERFTAIPVCGFYRVELSKVIGGPGLVLVASDPASGQVYRGPMLDVDAGSPRPNPHAKPLQPEDAAGILTDAYFNPNLARYVALPAAEAVYDVHAEYAGLRSNTVRIRVMRR</sequence>
<organism evidence="2 3">
    <name type="scientific">Piscinibacter sakaiensis</name>
    <name type="common">Ideonella sakaiensis</name>
    <dbReference type="NCBI Taxonomy" id="1547922"/>
    <lineage>
        <taxon>Bacteria</taxon>
        <taxon>Pseudomonadati</taxon>
        <taxon>Pseudomonadota</taxon>
        <taxon>Betaproteobacteria</taxon>
        <taxon>Burkholderiales</taxon>
        <taxon>Sphaerotilaceae</taxon>
        <taxon>Piscinibacter</taxon>
    </lineage>
</organism>
<name>A0A0K8P0T1_PISS1</name>
<comment type="caution">
    <text evidence="2">The sequence shown here is derived from an EMBL/GenBank/DDBJ whole genome shotgun (WGS) entry which is preliminary data.</text>
</comment>
<gene>
    <name evidence="2" type="ORF">ISF6_2076</name>
</gene>